<dbReference type="AlphaFoldDB" id="E5XNQ7"/>
<dbReference type="Proteomes" id="UP000004816">
    <property type="component" value="Unassembled WGS sequence"/>
</dbReference>
<dbReference type="eggNOG" id="COG2148">
    <property type="taxonomic scope" value="Bacteria"/>
</dbReference>
<evidence type="ECO:0000259" key="8">
    <source>
        <dbReference type="Pfam" id="PF02397"/>
    </source>
</evidence>
<evidence type="ECO:0000256" key="4">
    <source>
        <dbReference type="ARBA" id="ARBA00022692"/>
    </source>
</evidence>
<evidence type="ECO:0000256" key="7">
    <source>
        <dbReference type="SAM" id="Phobius"/>
    </source>
</evidence>
<dbReference type="NCBIfam" id="TIGR03025">
    <property type="entry name" value="EPS_sugtrans"/>
    <property type="match status" value="1"/>
</dbReference>
<comment type="caution">
    <text evidence="9">The sequence shown here is derived from an EMBL/GenBank/DDBJ whole genome shotgun (WGS) entry which is preliminary data.</text>
</comment>
<keyword evidence="3" id="KW-0808">Transferase</keyword>
<name>E5XNQ7_SEGRC</name>
<feature type="transmembrane region" description="Helical" evidence="7">
    <location>
        <begin position="25"/>
        <end position="48"/>
    </location>
</feature>
<keyword evidence="4 7" id="KW-0812">Transmembrane</keyword>
<feature type="transmembrane region" description="Helical" evidence="7">
    <location>
        <begin position="289"/>
        <end position="313"/>
    </location>
</feature>
<dbReference type="GO" id="GO:0016020">
    <property type="term" value="C:membrane"/>
    <property type="evidence" value="ECO:0007669"/>
    <property type="project" value="UniProtKB-SubCell"/>
</dbReference>
<evidence type="ECO:0000313" key="9">
    <source>
        <dbReference type="EMBL" id="EFV14047.1"/>
    </source>
</evidence>
<feature type="transmembrane region" description="Helical" evidence="7">
    <location>
        <begin position="60"/>
        <end position="81"/>
    </location>
</feature>
<dbReference type="STRING" id="679197.HMPREF9336_01128"/>
<comment type="subcellular location">
    <subcellularLocation>
        <location evidence="1">Membrane</location>
        <topology evidence="1">Multi-pass membrane protein</topology>
    </subcellularLocation>
</comment>
<dbReference type="InterPro" id="IPR003362">
    <property type="entry name" value="Bact_transf"/>
</dbReference>
<keyword evidence="6 7" id="KW-0472">Membrane</keyword>
<evidence type="ECO:0000313" key="10">
    <source>
        <dbReference type="Proteomes" id="UP000004816"/>
    </source>
</evidence>
<evidence type="ECO:0000256" key="2">
    <source>
        <dbReference type="ARBA" id="ARBA00006464"/>
    </source>
</evidence>
<dbReference type="RefSeq" id="WP_007468666.1">
    <property type="nucleotide sequence ID" value="NZ_KI391954.1"/>
</dbReference>
<accession>E5XNQ7</accession>
<protein>
    <submittedName>
        <fullName evidence="9">Exopolysaccharide biosynthesis polyprenyl glycosylphosphotransferase</fullName>
    </submittedName>
</protein>
<evidence type="ECO:0000256" key="1">
    <source>
        <dbReference type="ARBA" id="ARBA00004141"/>
    </source>
</evidence>
<dbReference type="OrthoDB" id="9808602at2"/>
<comment type="similarity">
    <text evidence="2">Belongs to the bacterial sugar transferase family.</text>
</comment>
<evidence type="ECO:0000256" key="6">
    <source>
        <dbReference type="ARBA" id="ARBA00023136"/>
    </source>
</evidence>
<evidence type="ECO:0000256" key="3">
    <source>
        <dbReference type="ARBA" id="ARBA00022679"/>
    </source>
</evidence>
<evidence type="ECO:0000256" key="5">
    <source>
        <dbReference type="ARBA" id="ARBA00022989"/>
    </source>
</evidence>
<gene>
    <name evidence="9" type="ORF">HMPREF9336_01128</name>
</gene>
<dbReference type="Pfam" id="PF13727">
    <property type="entry name" value="CoA_binding_3"/>
    <property type="match status" value="1"/>
</dbReference>
<reference evidence="9 10" key="1">
    <citation type="journal article" date="2011" name="Stand. Genomic Sci.">
        <title>High quality draft genome sequence of Segniliparus rugosus CDC 945(T)= (ATCC BAA-974(T)).</title>
        <authorList>
            <person name="Earl A.M."/>
            <person name="Desjardins C.A."/>
            <person name="Fitzgerald M.G."/>
            <person name="Arachchi H.M."/>
            <person name="Zeng Q."/>
            <person name="Mehta T."/>
            <person name="Griggs A."/>
            <person name="Birren B.W."/>
            <person name="Toney N.C."/>
            <person name="Carr J."/>
            <person name="Posey J."/>
            <person name="Butler W.R."/>
        </authorList>
    </citation>
    <scope>NUCLEOTIDE SEQUENCE [LARGE SCALE GENOMIC DNA]</scope>
    <source>
        <strain evidence="10">ATCC BAA-974 / DSM 45345 / CCUG 50838 / CIP 108380 / JCM 13579 / CDC 945</strain>
    </source>
</reference>
<keyword evidence="10" id="KW-1185">Reference proteome</keyword>
<dbReference type="PANTHER" id="PTHR30576:SF0">
    <property type="entry name" value="UNDECAPRENYL-PHOSPHATE N-ACETYLGALACTOSAMINYL 1-PHOSPHATE TRANSFERASE-RELATED"/>
    <property type="match status" value="1"/>
</dbReference>
<dbReference type="GO" id="GO:0016780">
    <property type="term" value="F:phosphotransferase activity, for other substituted phosphate groups"/>
    <property type="evidence" value="ECO:0007669"/>
    <property type="project" value="TreeGrafter"/>
</dbReference>
<dbReference type="HOGENOM" id="CLU_024920_0_1_11"/>
<dbReference type="InterPro" id="IPR017475">
    <property type="entry name" value="EPS_sugar_tfrase"/>
</dbReference>
<keyword evidence="5 7" id="KW-1133">Transmembrane helix</keyword>
<feature type="transmembrane region" description="Helical" evidence="7">
    <location>
        <begin position="93"/>
        <end position="112"/>
    </location>
</feature>
<organism evidence="9 10">
    <name type="scientific">Segniliparus rugosus (strain ATCC BAA-974 / DSM 45345 / CCUG 50838 / CIP 108380 / JCM 13579 / CDC 945)</name>
    <dbReference type="NCBI Taxonomy" id="679197"/>
    <lineage>
        <taxon>Bacteria</taxon>
        <taxon>Bacillati</taxon>
        <taxon>Actinomycetota</taxon>
        <taxon>Actinomycetes</taxon>
        <taxon>Mycobacteriales</taxon>
        <taxon>Segniliparaceae</taxon>
        <taxon>Segniliparus</taxon>
    </lineage>
</organism>
<dbReference type="PANTHER" id="PTHR30576">
    <property type="entry name" value="COLANIC BIOSYNTHESIS UDP-GLUCOSE LIPID CARRIER TRANSFERASE"/>
    <property type="match status" value="1"/>
</dbReference>
<sequence length="474" mass="53565">MSTSTIASPLAVPKANTRRQKSSPYVSTIGLLDFVVLVVAASISHTWTLDRKSIWHPGPAWVAVFAGPLVVVTVAEALGIYRRRMALAALDTIPELIACGWMVTPFMLILAWHDPHPVLWWIITALFTYVAFFLVRVVVFAALRSRRRRDVRSRARTLVVGGGKVAQVLVQSAAEYPEYGLEPVLVMDDDPMNKAWPEGVSVIAHSDDLPGVVARAGIQVVVVAFSKQNDRALVDPLRECDELEAEIYIVPRLYEFVHLDRDMDRLHTIPLVRVRRLAFRSVHWRTKRIFSLVSALLGILVLSPLLIFVALAIKLQAPRHPVLFKQERIGRDGKPFLLYKFRSMRPVPEQASNTDWSPDHAQRVNRFGSFIRKFSIDELPQLWNVVRGEMTLVGPRPERPHFVSQFGESIPSYKARHRVPVGLTGWAAIHGLRGDTSIADRAMYDNFYIENWSLWLDMKILMLTFGAVLFGTGR</sequence>
<feature type="domain" description="Bacterial sugar transferase" evidence="8">
    <location>
        <begin position="287"/>
        <end position="469"/>
    </location>
</feature>
<dbReference type="Pfam" id="PF02397">
    <property type="entry name" value="Bac_transf"/>
    <property type="match status" value="1"/>
</dbReference>
<feature type="transmembrane region" description="Helical" evidence="7">
    <location>
        <begin position="118"/>
        <end position="143"/>
    </location>
</feature>
<dbReference type="Gene3D" id="3.40.50.720">
    <property type="entry name" value="NAD(P)-binding Rossmann-like Domain"/>
    <property type="match status" value="1"/>
</dbReference>
<proteinExistence type="inferred from homology"/>
<dbReference type="EMBL" id="ACZI02000003">
    <property type="protein sequence ID" value="EFV14047.1"/>
    <property type="molecule type" value="Genomic_DNA"/>
</dbReference>